<name>A0A212J5M6_9BACT</name>
<dbReference type="EMBL" id="FLUP01000001">
    <property type="protein sequence ID" value="SBV94684.1"/>
    <property type="molecule type" value="Genomic_DNA"/>
</dbReference>
<protein>
    <submittedName>
        <fullName evidence="2">Uncharacterized protein</fullName>
    </submittedName>
</protein>
<proteinExistence type="predicted"/>
<sequence>MPGGRQNKKNTGKKQPCKRKDDCFIPEHKIQAKTLGENKKKLSLNQKKHFLAQMTCKSTL</sequence>
<evidence type="ECO:0000313" key="2">
    <source>
        <dbReference type="EMBL" id="SBV94684.1"/>
    </source>
</evidence>
<gene>
    <name evidence="2" type="ORF">KM92DES2_10561</name>
</gene>
<feature type="region of interest" description="Disordered" evidence="1">
    <location>
        <begin position="1"/>
        <end position="20"/>
    </location>
</feature>
<dbReference type="AlphaFoldDB" id="A0A212J5M6"/>
<reference evidence="2" key="1">
    <citation type="submission" date="2016-04" db="EMBL/GenBank/DDBJ databases">
        <authorList>
            <person name="Evans L.H."/>
            <person name="Alamgir A."/>
            <person name="Owens N."/>
            <person name="Weber N.D."/>
            <person name="Virtaneva K."/>
            <person name="Barbian K."/>
            <person name="Babar A."/>
            <person name="Rosenke K."/>
        </authorList>
    </citation>
    <scope>NUCLEOTIDE SEQUENCE</scope>
    <source>
        <strain evidence="2">92-2</strain>
    </source>
</reference>
<feature type="compositionally biased region" description="Basic residues" evidence="1">
    <location>
        <begin position="1"/>
        <end position="17"/>
    </location>
</feature>
<evidence type="ECO:0000256" key="1">
    <source>
        <dbReference type="SAM" id="MobiDB-lite"/>
    </source>
</evidence>
<accession>A0A212J5M6</accession>
<organism evidence="2">
    <name type="scientific">uncultured Desulfovibrio sp</name>
    <dbReference type="NCBI Taxonomy" id="167968"/>
    <lineage>
        <taxon>Bacteria</taxon>
        <taxon>Pseudomonadati</taxon>
        <taxon>Thermodesulfobacteriota</taxon>
        <taxon>Desulfovibrionia</taxon>
        <taxon>Desulfovibrionales</taxon>
        <taxon>Desulfovibrionaceae</taxon>
        <taxon>Desulfovibrio</taxon>
        <taxon>environmental samples</taxon>
    </lineage>
</organism>